<feature type="region of interest" description="Disordered" evidence="1">
    <location>
        <begin position="511"/>
        <end position="544"/>
    </location>
</feature>
<protein>
    <submittedName>
        <fullName evidence="2">Pyoverdine/dityrosine biosynthesis protein</fullName>
    </submittedName>
</protein>
<accession>A0AAD5RQD7</accession>
<dbReference type="EMBL" id="JAKWBI020000153">
    <property type="protein sequence ID" value="KAJ2901404.1"/>
    <property type="molecule type" value="Genomic_DNA"/>
</dbReference>
<dbReference type="Proteomes" id="UP001201980">
    <property type="component" value="Unassembled WGS sequence"/>
</dbReference>
<evidence type="ECO:0000313" key="3">
    <source>
        <dbReference type="Proteomes" id="UP001201980"/>
    </source>
</evidence>
<dbReference type="PANTHER" id="PTHR37285:SF5">
    <property type="entry name" value="SPORE WALL MATURATION PROTEIN DIT1"/>
    <property type="match status" value="1"/>
</dbReference>
<feature type="compositionally biased region" description="Low complexity" evidence="1">
    <location>
        <begin position="531"/>
        <end position="541"/>
    </location>
</feature>
<dbReference type="InterPro" id="IPR007817">
    <property type="entry name" value="Isocyanide_synthase_DIT1"/>
</dbReference>
<proteinExistence type="predicted"/>
<evidence type="ECO:0000256" key="1">
    <source>
        <dbReference type="SAM" id="MobiDB-lite"/>
    </source>
</evidence>
<dbReference type="PANTHER" id="PTHR37285">
    <property type="entry name" value="SPORE WALL MATURATION PROTEIN DIT1"/>
    <property type="match status" value="1"/>
</dbReference>
<name>A0AAD5RQD7_9PEZI</name>
<feature type="compositionally biased region" description="Low complexity" evidence="1">
    <location>
        <begin position="604"/>
        <end position="642"/>
    </location>
</feature>
<dbReference type="Pfam" id="PF05141">
    <property type="entry name" value="DIT1_PvcA"/>
    <property type="match status" value="1"/>
</dbReference>
<gene>
    <name evidence="2" type="ORF">MKZ38_001886</name>
</gene>
<dbReference type="AlphaFoldDB" id="A0AAD5RQD7"/>
<comment type="caution">
    <text evidence="2">The sequence shown here is derived from an EMBL/GenBank/DDBJ whole genome shotgun (WGS) entry which is preliminary data.</text>
</comment>
<feature type="compositionally biased region" description="Polar residues" evidence="1">
    <location>
        <begin position="476"/>
        <end position="485"/>
    </location>
</feature>
<feature type="region of interest" description="Disordered" evidence="1">
    <location>
        <begin position="462"/>
        <end position="492"/>
    </location>
</feature>
<reference evidence="2" key="1">
    <citation type="submission" date="2022-07" db="EMBL/GenBank/DDBJ databases">
        <title>Draft genome sequence of Zalerion maritima ATCC 34329, a (micro)plastics degrading marine fungus.</title>
        <authorList>
            <person name="Paco A."/>
            <person name="Goncalves M.F.M."/>
            <person name="Rocha-Santos T.A.P."/>
            <person name="Alves A."/>
        </authorList>
    </citation>
    <scope>NUCLEOTIDE SEQUENCE</scope>
    <source>
        <strain evidence="2">ATCC 34329</strain>
    </source>
</reference>
<evidence type="ECO:0000313" key="2">
    <source>
        <dbReference type="EMBL" id="KAJ2901404.1"/>
    </source>
</evidence>
<feature type="region of interest" description="Disordered" evidence="1">
    <location>
        <begin position="584"/>
        <end position="681"/>
    </location>
</feature>
<keyword evidence="3" id="KW-1185">Reference proteome</keyword>
<feature type="compositionally biased region" description="Polar residues" evidence="1">
    <location>
        <begin position="511"/>
        <end position="520"/>
    </location>
</feature>
<sequence length="712" mass="77394">MHISNEGSSIFHRLLGIFQSTAEGNLLFATNEVVNQEWPIIRAALPVPEANSEPHDSKLAPTSTSLELPGHGAVATYTSRQRDTVSIVGLILSKDFNSDQKFEEFFVNILLTQLRLCVATKQSSHKVTSSNTASITTEIVDLFDTKLRYAGVNDQWNTTGREFFTARVCHFVEQGIQLELCLPAFPCKSSNTDKVLGALPDRGEMMALEWLHSFVEAVEQIYSPGAKLWIVSDGHVFSDCIGADDGKVDAYTARLKELNHRISKSGRIGFKSLADIFSLSSNTSSIPISDLAQHLNLPEIPHHVATDIAAEAELCRRILMSGSHADRQTVRRRIEGQDKSILALYRGFSRFMLEDLELHPATKVLSKTKRRKIATAVGFEMILRNQAYSNLVEMIFPNHIRLSIHASRVRTTSSLSTLATTSKADGGAIAPQQCTDLLHIPTPWHNCVVELPLTLPMPSPTTCAAPGTPISEGKSPETNAAQSPIWSPPPPLTRIPTIAARTPTGMPPTYTSFPSPGPTQKRTHRPLPVARSQSQPRPRSQVQTQYLVTKAKTVRAALERGDFAGGIEGGELQRHFKLRSVGANAATAHGRRPAPAAHMERGNDAPTPATPTPDGGAKSASVSPSSFSSPLSSSSSSSSSSSKVRKPPATAASCSPSGAQEEAAPGKSPKPKPKPKPKGLSIVIQNVKNMWIMFTLLRRRQTPARQQEQIRT</sequence>
<organism evidence="2 3">
    <name type="scientific">Zalerion maritima</name>
    <dbReference type="NCBI Taxonomy" id="339359"/>
    <lineage>
        <taxon>Eukaryota</taxon>
        <taxon>Fungi</taxon>
        <taxon>Dikarya</taxon>
        <taxon>Ascomycota</taxon>
        <taxon>Pezizomycotina</taxon>
        <taxon>Sordariomycetes</taxon>
        <taxon>Lulworthiomycetidae</taxon>
        <taxon>Lulworthiales</taxon>
        <taxon>Lulworthiaceae</taxon>
        <taxon>Zalerion</taxon>
    </lineage>
</organism>